<accession>A0A5A7R8E6</accession>
<keyword evidence="2" id="KW-1185">Reference proteome</keyword>
<sequence length="111" mass="12604">MSPLLLWGRQKLRWQQPVLILLLQYIVYEDRMVPVKKASMATPLAFPRDKPDKWRAELLKEELFGVDREDWDPPENEACCCEPGGGKEVKDDFGTKMGSLEQCCRGCGGGC</sequence>
<name>A0A5A7R8E6_STRAF</name>
<dbReference type="Proteomes" id="UP000325081">
    <property type="component" value="Unassembled WGS sequence"/>
</dbReference>
<evidence type="ECO:0000313" key="1">
    <source>
        <dbReference type="EMBL" id="GER54003.1"/>
    </source>
</evidence>
<evidence type="ECO:0000313" key="2">
    <source>
        <dbReference type="Proteomes" id="UP000325081"/>
    </source>
</evidence>
<comment type="caution">
    <text evidence="1">The sequence shown here is derived from an EMBL/GenBank/DDBJ whole genome shotgun (WGS) entry which is preliminary data.</text>
</comment>
<dbReference type="EMBL" id="BKCP01010848">
    <property type="protein sequence ID" value="GER54003.1"/>
    <property type="molecule type" value="Genomic_DNA"/>
</dbReference>
<feature type="non-terminal residue" evidence="1">
    <location>
        <position position="111"/>
    </location>
</feature>
<gene>
    <name evidence="1" type="ORF">STAS_31553</name>
</gene>
<proteinExistence type="predicted"/>
<protein>
    <submittedName>
        <fullName evidence="1">DNA repair (Rad51) family protein</fullName>
    </submittedName>
</protein>
<dbReference type="AlphaFoldDB" id="A0A5A7R8E6"/>
<reference evidence="2" key="1">
    <citation type="journal article" date="2019" name="Curr. Biol.">
        <title>Genome Sequence of Striga asiatica Provides Insight into the Evolution of Plant Parasitism.</title>
        <authorList>
            <person name="Yoshida S."/>
            <person name="Kim S."/>
            <person name="Wafula E.K."/>
            <person name="Tanskanen J."/>
            <person name="Kim Y.M."/>
            <person name="Honaas L."/>
            <person name="Yang Z."/>
            <person name="Spallek T."/>
            <person name="Conn C.E."/>
            <person name="Ichihashi Y."/>
            <person name="Cheong K."/>
            <person name="Cui S."/>
            <person name="Der J.P."/>
            <person name="Gundlach H."/>
            <person name="Jiao Y."/>
            <person name="Hori C."/>
            <person name="Ishida J.K."/>
            <person name="Kasahara H."/>
            <person name="Kiba T."/>
            <person name="Kim M.S."/>
            <person name="Koo N."/>
            <person name="Laohavisit A."/>
            <person name="Lee Y.H."/>
            <person name="Lumba S."/>
            <person name="McCourt P."/>
            <person name="Mortimer J.C."/>
            <person name="Mutuku J.M."/>
            <person name="Nomura T."/>
            <person name="Sasaki-Sekimoto Y."/>
            <person name="Seto Y."/>
            <person name="Wang Y."/>
            <person name="Wakatake T."/>
            <person name="Sakakibara H."/>
            <person name="Demura T."/>
            <person name="Yamaguchi S."/>
            <person name="Yoneyama K."/>
            <person name="Manabe R.I."/>
            <person name="Nelson D.C."/>
            <person name="Schulman A.H."/>
            <person name="Timko M.P."/>
            <person name="dePamphilis C.W."/>
            <person name="Choi D."/>
            <person name="Shirasu K."/>
        </authorList>
    </citation>
    <scope>NUCLEOTIDE SEQUENCE [LARGE SCALE GENOMIC DNA]</scope>
    <source>
        <strain evidence="2">cv. UVA1</strain>
    </source>
</reference>
<organism evidence="1 2">
    <name type="scientific">Striga asiatica</name>
    <name type="common">Asiatic witchweed</name>
    <name type="synonym">Buchnera asiatica</name>
    <dbReference type="NCBI Taxonomy" id="4170"/>
    <lineage>
        <taxon>Eukaryota</taxon>
        <taxon>Viridiplantae</taxon>
        <taxon>Streptophyta</taxon>
        <taxon>Embryophyta</taxon>
        <taxon>Tracheophyta</taxon>
        <taxon>Spermatophyta</taxon>
        <taxon>Magnoliopsida</taxon>
        <taxon>eudicotyledons</taxon>
        <taxon>Gunneridae</taxon>
        <taxon>Pentapetalae</taxon>
        <taxon>asterids</taxon>
        <taxon>lamiids</taxon>
        <taxon>Lamiales</taxon>
        <taxon>Orobanchaceae</taxon>
        <taxon>Buchnereae</taxon>
        <taxon>Striga</taxon>
    </lineage>
</organism>